<proteinExistence type="predicted"/>
<dbReference type="GO" id="GO:0005634">
    <property type="term" value="C:nucleus"/>
    <property type="evidence" value="ECO:0007669"/>
    <property type="project" value="TreeGrafter"/>
</dbReference>
<evidence type="ECO:0000259" key="5">
    <source>
        <dbReference type="Pfam" id="PF13873"/>
    </source>
</evidence>
<evidence type="ECO:0000256" key="2">
    <source>
        <dbReference type="ARBA" id="ARBA00016807"/>
    </source>
</evidence>
<dbReference type="InterPro" id="IPR028002">
    <property type="entry name" value="Myb_DNA-bind_5"/>
</dbReference>
<feature type="compositionally biased region" description="Pro residues" evidence="4">
    <location>
        <begin position="110"/>
        <end position="145"/>
    </location>
</feature>
<dbReference type="Proteomes" id="UP001286313">
    <property type="component" value="Unassembled WGS sequence"/>
</dbReference>
<feature type="domain" description="Myb/SANT-like DNA-binding" evidence="5">
    <location>
        <begin position="16"/>
        <end position="88"/>
    </location>
</feature>
<keyword evidence="7" id="KW-1185">Reference proteome</keyword>
<dbReference type="PANTHER" id="PTHR23098:SF16">
    <property type="entry name" value="REGULATORY PROTEIN ZESTE"/>
    <property type="match status" value="1"/>
</dbReference>
<evidence type="ECO:0000313" key="7">
    <source>
        <dbReference type="Proteomes" id="UP001286313"/>
    </source>
</evidence>
<dbReference type="Pfam" id="PF13873">
    <property type="entry name" value="Myb_DNA-bind_5"/>
    <property type="match status" value="1"/>
</dbReference>
<feature type="compositionally biased region" description="Low complexity" evidence="4">
    <location>
        <begin position="160"/>
        <end position="185"/>
    </location>
</feature>
<comment type="subunit">
    <text evidence="1">Self-associates forming complexes of several hundred monomers.</text>
</comment>
<reference evidence="6" key="1">
    <citation type="submission" date="2023-10" db="EMBL/GenBank/DDBJ databases">
        <title>Genome assemblies of two species of porcelain crab, Petrolisthes cinctipes and Petrolisthes manimaculis (Anomura: Porcellanidae).</title>
        <authorList>
            <person name="Angst P."/>
        </authorList>
    </citation>
    <scope>NUCLEOTIDE SEQUENCE</scope>
    <source>
        <strain evidence="6">PB745_01</strain>
        <tissue evidence="6">Gill</tissue>
    </source>
</reference>
<protein>
    <recommendedName>
        <fullName evidence="2">Regulatory protein zeste</fullName>
    </recommendedName>
</protein>
<organism evidence="6 7">
    <name type="scientific">Petrolisthes cinctipes</name>
    <name type="common">Flat porcelain crab</name>
    <dbReference type="NCBI Taxonomy" id="88211"/>
    <lineage>
        <taxon>Eukaryota</taxon>
        <taxon>Metazoa</taxon>
        <taxon>Ecdysozoa</taxon>
        <taxon>Arthropoda</taxon>
        <taxon>Crustacea</taxon>
        <taxon>Multicrustacea</taxon>
        <taxon>Malacostraca</taxon>
        <taxon>Eumalacostraca</taxon>
        <taxon>Eucarida</taxon>
        <taxon>Decapoda</taxon>
        <taxon>Pleocyemata</taxon>
        <taxon>Anomura</taxon>
        <taxon>Galatheoidea</taxon>
        <taxon>Porcellanidae</taxon>
        <taxon>Petrolisthes</taxon>
    </lineage>
</organism>
<feature type="region of interest" description="Disordered" evidence="4">
    <location>
        <begin position="91"/>
        <end position="200"/>
    </location>
</feature>
<dbReference type="EMBL" id="JAWQEG010001523">
    <property type="protein sequence ID" value="KAK3878832.1"/>
    <property type="molecule type" value="Genomic_DNA"/>
</dbReference>
<evidence type="ECO:0000313" key="6">
    <source>
        <dbReference type="EMBL" id="KAK3878832.1"/>
    </source>
</evidence>
<evidence type="ECO:0000256" key="3">
    <source>
        <dbReference type="ARBA" id="ARBA00025466"/>
    </source>
</evidence>
<comment type="function">
    <text evidence="3">Involved in transvection phenomena (= synapsis-dependent gene expression), where the synaptic pairing of chromosomes carrying genes with which zeste interacts influences the expression of these genes. Zeste binds to DNA and stimulates transcription from a nearby promoter.</text>
</comment>
<accession>A0AAE1FQX1</accession>
<evidence type="ECO:0000256" key="4">
    <source>
        <dbReference type="SAM" id="MobiDB-lite"/>
    </source>
</evidence>
<dbReference type="PANTHER" id="PTHR23098">
    <property type="entry name" value="AGAP001331-PA-RELATED"/>
    <property type="match status" value="1"/>
</dbReference>
<name>A0AAE1FQX1_PETCI</name>
<gene>
    <name evidence="6" type="ORF">Pcinc_016640</name>
</gene>
<evidence type="ECO:0000256" key="1">
    <source>
        <dbReference type="ARBA" id="ARBA00011764"/>
    </source>
</evidence>
<comment type="caution">
    <text evidence="6">The sequence shown here is derived from an EMBL/GenBank/DDBJ whole genome shotgun (WGS) entry which is preliminary data.</text>
</comment>
<dbReference type="AlphaFoldDB" id="A0AAE1FQX1"/>
<sequence length="200" mass="22221">MATAAEPAAKRSLRVNFSDEDMMAMIQGWQDRQAVLRERFSQNVTAEKKKQAWEKVTKEINAVARVLRLKEEVKKKFADFKSVVKKKLSYIRQEQEKTDPNIDPETPLHPSSPSPDPDIPPQPSSPSPDPDIEPDIPPPLSPPNPLLLEFIHSLPPQTPDSTFSDTIILSSSTLASSTSSAETISMPPSPARSLDRLQDD</sequence>